<dbReference type="InterPro" id="IPR015421">
    <property type="entry name" value="PyrdxlP-dep_Trfase_major"/>
</dbReference>
<accession>A0AAE8MSU6</accession>
<keyword evidence="3" id="KW-1185">Reference proteome</keyword>
<protein>
    <submittedName>
        <fullName evidence="2">Related to selenocysteine lyase</fullName>
    </submittedName>
</protein>
<dbReference type="AlphaFoldDB" id="A0AAE8MSU6"/>
<comment type="caution">
    <text evidence="2">The sequence shown here is derived from an EMBL/GenBank/DDBJ whole genome shotgun (WGS) entry which is preliminary data.</text>
</comment>
<evidence type="ECO:0000313" key="2">
    <source>
        <dbReference type="EMBL" id="SPN97783.1"/>
    </source>
</evidence>
<gene>
    <name evidence="2" type="ORF">DNG_01295</name>
</gene>
<dbReference type="Gene3D" id="3.40.640.10">
    <property type="entry name" value="Type I PLP-dependent aspartate aminotransferase-like (Major domain)"/>
    <property type="match status" value="1"/>
</dbReference>
<dbReference type="Gene3D" id="3.90.1150.10">
    <property type="entry name" value="Aspartate Aminotransferase, domain 1"/>
    <property type="match status" value="1"/>
</dbReference>
<name>A0AAE8MSU6_9PEZI</name>
<dbReference type="InterPro" id="IPR000192">
    <property type="entry name" value="Aminotrans_V_dom"/>
</dbReference>
<dbReference type="Pfam" id="PF00266">
    <property type="entry name" value="Aminotran_5"/>
    <property type="match status" value="1"/>
</dbReference>
<organism evidence="2 3">
    <name type="scientific">Cephalotrichum gorgonifer</name>
    <dbReference type="NCBI Taxonomy" id="2041049"/>
    <lineage>
        <taxon>Eukaryota</taxon>
        <taxon>Fungi</taxon>
        <taxon>Dikarya</taxon>
        <taxon>Ascomycota</taxon>
        <taxon>Pezizomycotina</taxon>
        <taxon>Sordariomycetes</taxon>
        <taxon>Hypocreomycetidae</taxon>
        <taxon>Microascales</taxon>
        <taxon>Microascaceae</taxon>
        <taxon>Cephalotrichum</taxon>
    </lineage>
</organism>
<dbReference type="GO" id="GO:0016829">
    <property type="term" value="F:lyase activity"/>
    <property type="evidence" value="ECO:0007669"/>
    <property type="project" value="UniProtKB-KW"/>
</dbReference>
<dbReference type="InterPro" id="IPR015422">
    <property type="entry name" value="PyrdxlP-dep_Trfase_small"/>
</dbReference>
<proteinExistence type="predicted"/>
<dbReference type="InterPro" id="IPR015424">
    <property type="entry name" value="PyrdxlP-dep_Trfase"/>
</dbReference>
<dbReference type="Proteomes" id="UP001187682">
    <property type="component" value="Unassembled WGS sequence"/>
</dbReference>
<dbReference type="PANTHER" id="PTHR43586">
    <property type="entry name" value="CYSTEINE DESULFURASE"/>
    <property type="match status" value="1"/>
</dbReference>
<reference evidence="2" key="1">
    <citation type="submission" date="2018-03" db="EMBL/GenBank/DDBJ databases">
        <authorList>
            <person name="Guldener U."/>
        </authorList>
    </citation>
    <scope>NUCLEOTIDE SEQUENCE</scope>
</reference>
<sequence>MPDITTIRAAFPSLSTPQVFFDNAGGSQTLGTVISSVTSHYTTSNVQLGASYPASQRATAGYTAAFDSAARYLNCPSSRIVFGPSSTQLLRNLSHALLPFEPGDEVVVSLADHESNISPWIDLVARQSLVVRWHRPSSPASDAGDITSLFTARTRLVAVTHASNILGTVNPIRRIADAAHAVGALLAVDGVAYAPYGPIDVRELGADFYVFSWYKVFGPHIATLYVSDAVFPRVRSLGHYFHPTDTLDGKLGLAAASYELLQAVPPVVDYLGAPDGEMRRWMAVQHLEVTAPLLVYLAANEKRYTVHGKPEAGPDRTPVVSFSVKGWSSKAVVEAIGEVSDFGLKWGHFYCPRLVGDILGLLGEGHDGVVRVSLTHYNTVEEVESFIKVLDSVVSSRDSV</sequence>
<dbReference type="PANTHER" id="PTHR43586:SF21">
    <property type="entry name" value="PYRIDOXAL PHOSPHATE (PLP)-DEPENDENT ASPARTATE AMINOTRANSFERASE SUPERFAMILY"/>
    <property type="match status" value="1"/>
</dbReference>
<dbReference type="SUPFAM" id="SSF53383">
    <property type="entry name" value="PLP-dependent transferases"/>
    <property type="match status" value="1"/>
</dbReference>
<evidence type="ECO:0000259" key="1">
    <source>
        <dbReference type="Pfam" id="PF00266"/>
    </source>
</evidence>
<keyword evidence="2" id="KW-0456">Lyase</keyword>
<feature type="domain" description="Aminotransferase class V" evidence="1">
    <location>
        <begin position="19"/>
        <end position="386"/>
    </location>
</feature>
<evidence type="ECO:0000313" key="3">
    <source>
        <dbReference type="Proteomes" id="UP001187682"/>
    </source>
</evidence>
<dbReference type="EMBL" id="ONZQ02000001">
    <property type="protein sequence ID" value="SPN97783.1"/>
    <property type="molecule type" value="Genomic_DNA"/>
</dbReference>